<evidence type="ECO:0000256" key="3">
    <source>
        <dbReference type="ARBA" id="ARBA00022777"/>
    </source>
</evidence>
<dbReference type="InterPro" id="IPR001206">
    <property type="entry name" value="Diacylglycerol_kinase_cat_dom"/>
</dbReference>
<dbReference type="AlphaFoldDB" id="A0AAX3BEV4"/>
<dbReference type="Pfam" id="PF00781">
    <property type="entry name" value="DAGK_cat"/>
    <property type="match status" value="1"/>
</dbReference>
<dbReference type="KEGG" id="taqu:KDW03_03065"/>
<dbReference type="GO" id="GO:0016301">
    <property type="term" value="F:kinase activity"/>
    <property type="evidence" value="ECO:0007669"/>
    <property type="project" value="UniProtKB-KW"/>
</dbReference>
<dbReference type="PANTHER" id="PTHR12358:SF106">
    <property type="entry name" value="LIPID KINASE YEGS"/>
    <property type="match status" value="1"/>
</dbReference>
<keyword evidence="1" id="KW-0808">Transferase</keyword>
<dbReference type="Gene3D" id="3.40.50.10330">
    <property type="entry name" value="Probable inorganic polyphosphate/atp-NAD kinase, domain 1"/>
    <property type="match status" value="1"/>
</dbReference>
<evidence type="ECO:0000256" key="2">
    <source>
        <dbReference type="ARBA" id="ARBA00022741"/>
    </source>
</evidence>
<keyword evidence="7" id="KW-1185">Reference proteome</keyword>
<sequence>MRYFFVANTLHKRHEKALLRCVAWLRERGHEVEIAYTQYPGHAQELASKAALSGWECLVGAGGDGTLHEVLNGIMGTNALLALYPMGTGNVFAREMRLPVFWHSIAMMLHEAHTLTLDVGKAGDRYFLLMLSAGFDAYAIRTLSRMEGDYRQRGLRTIFGKFAYVVGGLQALGRYAFPLIDVEIDGKKTQASFVLVSNIQRYGRYFKITPKASPVDGMLDVFLYTEVGRWNLLRLVWQVLSSLWKPYGGETLFYKQSGIRCTTLALKSKEEVFSQLDGELFRPLPLEISVYPRAIRMILPRGIHKKYQSW</sequence>
<evidence type="ECO:0000313" key="7">
    <source>
        <dbReference type="Proteomes" id="UP001056539"/>
    </source>
</evidence>
<reference evidence="6" key="1">
    <citation type="submission" date="2021-04" db="EMBL/GenBank/DDBJ databases">
        <authorList>
            <person name="Postec A."/>
        </authorList>
    </citation>
    <scope>NUCLEOTIDE SEQUENCE</scope>
    <source>
        <strain evidence="6">F1F22</strain>
    </source>
</reference>
<reference evidence="6" key="2">
    <citation type="submission" date="2022-06" db="EMBL/GenBank/DDBJ databases">
        <title>Thermospira aquatica gen. nov., sp. nov.</title>
        <authorList>
            <person name="Ben Ali Gam Z."/>
            <person name="Labat M."/>
        </authorList>
    </citation>
    <scope>NUCLEOTIDE SEQUENCE</scope>
    <source>
        <strain evidence="6">F1F22</strain>
    </source>
</reference>
<evidence type="ECO:0000259" key="5">
    <source>
        <dbReference type="PROSITE" id="PS50146"/>
    </source>
</evidence>
<evidence type="ECO:0000313" key="6">
    <source>
        <dbReference type="EMBL" id="URA10800.1"/>
    </source>
</evidence>
<dbReference type="PROSITE" id="PS50146">
    <property type="entry name" value="DAGK"/>
    <property type="match status" value="1"/>
</dbReference>
<dbReference type="Pfam" id="PF19279">
    <property type="entry name" value="YegS_C"/>
    <property type="match status" value="1"/>
</dbReference>
<gene>
    <name evidence="6" type="ORF">KDW03_03065</name>
</gene>
<proteinExistence type="predicted"/>
<dbReference type="GO" id="GO:0005886">
    <property type="term" value="C:plasma membrane"/>
    <property type="evidence" value="ECO:0007669"/>
    <property type="project" value="TreeGrafter"/>
</dbReference>
<protein>
    <submittedName>
        <fullName evidence="6">Diacylglycerol kinase family lipid kinase</fullName>
    </submittedName>
</protein>
<dbReference type="InterPro" id="IPR045540">
    <property type="entry name" value="YegS/DAGK_C"/>
</dbReference>
<dbReference type="Proteomes" id="UP001056539">
    <property type="component" value="Chromosome"/>
</dbReference>
<dbReference type="RefSeq" id="WP_271435928.1">
    <property type="nucleotide sequence ID" value="NZ_CP073355.1"/>
</dbReference>
<dbReference type="InterPro" id="IPR017438">
    <property type="entry name" value="ATP-NAD_kinase_N"/>
</dbReference>
<dbReference type="EMBL" id="CP073355">
    <property type="protein sequence ID" value="URA10800.1"/>
    <property type="molecule type" value="Genomic_DNA"/>
</dbReference>
<name>A0AAX3BEV4_9SPIR</name>
<dbReference type="InterPro" id="IPR050187">
    <property type="entry name" value="Lipid_Phosphate_FormReg"/>
</dbReference>
<keyword evidence="4" id="KW-0067">ATP-binding</keyword>
<evidence type="ECO:0000256" key="1">
    <source>
        <dbReference type="ARBA" id="ARBA00022679"/>
    </source>
</evidence>
<dbReference type="Gene3D" id="2.60.200.40">
    <property type="match status" value="1"/>
</dbReference>
<keyword evidence="3 6" id="KW-0418">Kinase</keyword>
<feature type="domain" description="DAGKc" evidence="5">
    <location>
        <begin position="1"/>
        <end position="126"/>
    </location>
</feature>
<dbReference type="SUPFAM" id="SSF111331">
    <property type="entry name" value="NAD kinase/diacylglycerol kinase-like"/>
    <property type="match status" value="1"/>
</dbReference>
<evidence type="ECO:0000256" key="4">
    <source>
        <dbReference type="ARBA" id="ARBA00022840"/>
    </source>
</evidence>
<dbReference type="PANTHER" id="PTHR12358">
    <property type="entry name" value="SPHINGOSINE KINASE"/>
    <property type="match status" value="1"/>
</dbReference>
<dbReference type="InterPro" id="IPR016064">
    <property type="entry name" value="NAD/diacylglycerol_kinase_sf"/>
</dbReference>
<dbReference type="GO" id="GO:0005524">
    <property type="term" value="F:ATP binding"/>
    <property type="evidence" value="ECO:0007669"/>
    <property type="project" value="UniProtKB-KW"/>
</dbReference>
<keyword evidence="2" id="KW-0547">Nucleotide-binding</keyword>
<organism evidence="6 7">
    <name type="scientific">Thermospira aquatica</name>
    <dbReference type="NCBI Taxonomy" id="2828656"/>
    <lineage>
        <taxon>Bacteria</taxon>
        <taxon>Pseudomonadati</taxon>
        <taxon>Spirochaetota</taxon>
        <taxon>Spirochaetia</taxon>
        <taxon>Brevinematales</taxon>
        <taxon>Thermospiraceae</taxon>
        <taxon>Thermospira</taxon>
    </lineage>
</organism>
<accession>A0AAX3BEV4</accession>